<name>A0A914VKN5_9BILA</name>
<evidence type="ECO:0000313" key="3">
    <source>
        <dbReference type="WBParaSite" id="PSAMB.scaffold2133size25156.g16508.t1"/>
    </source>
</evidence>
<protein>
    <submittedName>
        <fullName evidence="3 4">Uncharacterized protein</fullName>
    </submittedName>
</protein>
<evidence type="ECO:0000256" key="1">
    <source>
        <dbReference type="SAM" id="SignalP"/>
    </source>
</evidence>
<dbReference type="AlphaFoldDB" id="A0A914VKN5"/>
<organism evidence="2 3">
    <name type="scientific">Plectus sambesii</name>
    <dbReference type="NCBI Taxonomy" id="2011161"/>
    <lineage>
        <taxon>Eukaryota</taxon>
        <taxon>Metazoa</taxon>
        <taxon>Ecdysozoa</taxon>
        <taxon>Nematoda</taxon>
        <taxon>Chromadorea</taxon>
        <taxon>Plectida</taxon>
        <taxon>Plectina</taxon>
        <taxon>Plectoidea</taxon>
        <taxon>Plectidae</taxon>
        <taxon>Plectus</taxon>
    </lineage>
</organism>
<proteinExistence type="predicted"/>
<evidence type="ECO:0000313" key="2">
    <source>
        <dbReference type="Proteomes" id="UP000887566"/>
    </source>
</evidence>
<sequence length="157" mass="17174">MALILLIAIAACLQTRVVVAQLNYNYPYNSAYPYNSGLNSNYPYNTFANPAPLQNSLNRNPNQYATGNVYTNTNAYAATGYNQLYQPNTFTNPYNNYNQYNSYGLNSRPVQANLVCEYRLFQGCVAPLGSGCQQCMDAGNAIVHDCQCIGGGGFAGK</sequence>
<accession>A0A914VKN5</accession>
<evidence type="ECO:0000313" key="4">
    <source>
        <dbReference type="WBParaSite" id="PSAMB.scaffold8593size6043.g31611.t1"/>
    </source>
</evidence>
<keyword evidence="2" id="KW-1185">Reference proteome</keyword>
<reference evidence="3 4" key="1">
    <citation type="submission" date="2022-11" db="UniProtKB">
        <authorList>
            <consortium name="WormBaseParasite"/>
        </authorList>
    </citation>
    <scope>IDENTIFICATION</scope>
</reference>
<dbReference type="Proteomes" id="UP000887566">
    <property type="component" value="Unplaced"/>
</dbReference>
<keyword evidence="1" id="KW-0732">Signal</keyword>
<feature type="chain" id="PRO_5038275913" evidence="1">
    <location>
        <begin position="21"/>
        <end position="157"/>
    </location>
</feature>
<feature type="signal peptide" evidence="1">
    <location>
        <begin position="1"/>
        <end position="20"/>
    </location>
</feature>
<dbReference type="WBParaSite" id="PSAMB.scaffold2133size25156.g16508.t1">
    <property type="protein sequence ID" value="PSAMB.scaffold2133size25156.g16508.t1"/>
    <property type="gene ID" value="PSAMB.scaffold2133size25156.g16508"/>
</dbReference>
<dbReference type="WBParaSite" id="PSAMB.scaffold8593size6043.g31611.t1">
    <property type="protein sequence ID" value="PSAMB.scaffold8593size6043.g31611.t1"/>
    <property type="gene ID" value="PSAMB.scaffold8593size6043.g31611"/>
</dbReference>